<gene>
    <name evidence="2" type="ORF">ACHAWU_003080</name>
</gene>
<proteinExistence type="predicted"/>
<comment type="caution">
    <text evidence="2">The sequence shown here is derived from an EMBL/GenBank/DDBJ whole genome shotgun (WGS) entry which is preliminary data.</text>
</comment>
<feature type="region of interest" description="Disordered" evidence="1">
    <location>
        <begin position="229"/>
        <end position="250"/>
    </location>
</feature>
<feature type="compositionally biased region" description="Basic and acidic residues" evidence="1">
    <location>
        <begin position="229"/>
        <end position="247"/>
    </location>
</feature>
<sequence length="982" mass="107021">MNVDAGAIASFYPPNSLVSEEEKWKTINYGHMNNSGGFNTGMHGYTPENTTTYYTQNNVPRITINNDGGSTHIQNIPTGFAPNVNCNNSGFGGFSFNPLGMLTSNYNHAPSFTNTINDTESSMNYAGFQNNSLLASTNANAVATMTNGMNSKNTMGNLTQMYWQTMAPSPALPDYASYPGGFRPPMPTACLTPDHRPMSCPPPPESPMFLDSLSYQRPTDASIVSQVSADHEEHRVTPVVEHDKEKSLSSSSRFLRGIGTVSSALGTVAGYVNQGLLLGIPFHIADRAMKESKGLYSKWWDQEVGKKRKSDDDDVKDAEEDGAGQPAGKKRRLDSSDPASRAGSSLTLSLTKNYDNELMETCSIVQNKLLSAARSPKVAVDSSIIKPRRGLTKPTTSGNLGDSGGLLNSDGGCNAFNDFGGMYDFGIFNESDHLRMDGGNKDGTEIAYTSDSSISAHASSICKSRRGLNNRQSSGIDGSIGQLNSDSGYNAFNDIGGMYDFDGTDNMNHLIKDGGHNVGSNLALTSSFNRSAYPSREHENAQSERSSASGNWGNLDGTMKIIGELLEEKNRLSEENELYQMVKSPRDWVKKSIRSELIEALDSAKGDVTDKRFLSVLEILSNFYKTSRRDARASPWSGNGIDGGEYGYNGGEIGGPTASDFFEGSWVNMSRPNYIECLGENGDNDFMYTLGRMSFDMFQPSNLICSVQSTHTTIKIIGEREELPAFVPKSLKEEVASLCDFEGDASGTANRPLLRSYDIAVSLTIEPPSSVGQTETPGTPTPTKRMRAVMSVKGYVLPDRTNPNRLSVWFTGGQLAPARLASNDDETVDEDDTEFNKANSQRGDAEPDDGYGCFDDWTAMFAKGKWRKTLGQRAKAMAAKLLLGAELPNKMDEDGQMKYVLHRPVGGHGKVYVDVSSFCCLVTLQYYRRQLTSCCISYSASILQVLYLDEDILIMRGHHGTVYAMARSCVSQRYVSGKSATT</sequence>
<dbReference type="EMBL" id="JALLBG020000095">
    <property type="protein sequence ID" value="KAL3765539.1"/>
    <property type="molecule type" value="Genomic_DNA"/>
</dbReference>
<dbReference type="AlphaFoldDB" id="A0ABD3MR66"/>
<protein>
    <submittedName>
        <fullName evidence="2">Uncharacterized protein</fullName>
    </submittedName>
</protein>
<dbReference type="Proteomes" id="UP001530293">
    <property type="component" value="Unassembled WGS sequence"/>
</dbReference>
<feature type="compositionally biased region" description="Polar residues" evidence="1">
    <location>
        <begin position="543"/>
        <end position="552"/>
    </location>
</feature>
<accession>A0ABD3MR66</accession>
<evidence type="ECO:0000256" key="1">
    <source>
        <dbReference type="SAM" id="MobiDB-lite"/>
    </source>
</evidence>
<organism evidence="2 3">
    <name type="scientific">Discostella pseudostelligera</name>
    <dbReference type="NCBI Taxonomy" id="259834"/>
    <lineage>
        <taxon>Eukaryota</taxon>
        <taxon>Sar</taxon>
        <taxon>Stramenopiles</taxon>
        <taxon>Ochrophyta</taxon>
        <taxon>Bacillariophyta</taxon>
        <taxon>Coscinodiscophyceae</taxon>
        <taxon>Thalassiosirophycidae</taxon>
        <taxon>Stephanodiscales</taxon>
        <taxon>Stephanodiscaceae</taxon>
        <taxon>Discostella</taxon>
    </lineage>
</organism>
<evidence type="ECO:0000313" key="3">
    <source>
        <dbReference type="Proteomes" id="UP001530293"/>
    </source>
</evidence>
<feature type="region of interest" description="Disordered" evidence="1">
    <location>
        <begin position="306"/>
        <end position="344"/>
    </location>
</feature>
<keyword evidence="3" id="KW-1185">Reference proteome</keyword>
<feature type="region of interest" description="Disordered" evidence="1">
    <location>
        <begin position="820"/>
        <end position="846"/>
    </location>
</feature>
<feature type="compositionally biased region" description="Acidic residues" evidence="1">
    <location>
        <begin position="312"/>
        <end position="322"/>
    </location>
</feature>
<feature type="region of interest" description="Disordered" evidence="1">
    <location>
        <begin position="533"/>
        <end position="552"/>
    </location>
</feature>
<evidence type="ECO:0000313" key="2">
    <source>
        <dbReference type="EMBL" id="KAL3765539.1"/>
    </source>
</evidence>
<reference evidence="2 3" key="1">
    <citation type="submission" date="2024-10" db="EMBL/GenBank/DDBJ databases">
        <title>Updated reference genomes for cyclostephanoid diatoms.</title>
        <authorList>
            <person name="Roberts W.R."/>
            <person name="Alverson A.J."/>
        </authorList>
    </citation>
    <scope>NUCLEOTIDE SEQUENCE [LARGE SCALE GENOMIC DNA]</scope>
    <source>
        <strain evidence="2 3">AJA232-27</strain>
    </source>
</reference>
<feature type="compositionally biased region" description="Acidic residues" evidence="1">
    <location>
        <begin position="823"/>
        <end position="833"/>
    </location>
</feature>
<name>A0ABD3MR66_9STRA</name>